<proteinExistence type="predicted"/>
<accession>A0A8H8DJF6</accession>
<feature type="compositionally biased region" description="Basic and acidic residues" evidence="1">
    <location>
        <begin position="68"/>
        <end position="78"/>
    </location>
</feature>
<evidence type="ECO:0000313" key="2">
    <source>
        <dbReference type="EMBL" id="KAG5460506.1"/>
    </source>
</evidence>
<dbReference type="EMBL" id="JAEFCI010005126">
    <property type="protein sequence ID" value="KAG5460506.1"/>
    <property type="molecule type" value="Genomic_DNA"/>
</dbReference>
<name>A0A8H8DJF6_9FUNG</name>
<sequence>MTRHEDTNNSPSLRTSRAPLYPAQACSERPRHPPPPAYGFRHASAARIRGVFPSTGPLELGTDSVTPDNRKTNGEKVGTRFAPFPTRPSRSKGLLNLPLVPVEAPERAMYRERNIIASRYLMITKGDVSFGAFLSWTKRAYGSELIWIPLSCEDSGLLHSAVGRHPRDYASLADDPLYRDYGNRLYKRDVYEAIGQVG</sequence>
<evidence type="ECO:0000313" key="3">
    <source>
        <dbReference type="Proteomes" id="UP000673691"/>
    </source>
</evidence>
<feature type="region of interest" description="Disordered" evidence="1">
    <location>
        <begin position="56"/>
        <end position="85"/>
    </location>
</feature>
<dbReference type="Proteomes" id="UP000673691">
    <property type="component" value="Unassembled WGS sequence"/>
</dbReference>
<comment type="caution">
    <text evidence="2">The sequence shown here is derived from an EMBL/GenBank/DDBJ whole genome shotgun (WGS) entry which is preliminary data.</text>
</comment>
<keyword evidence="3" id="KW-1185">Reference proteome</keyword>
<dbReference type="AlphaFoldDB" id="A0A8H8DJF6"/>
<feature type="region of interest" description="Disordered" evidence="1">
    <location>
        <begin position="1"/>
        <end position="36"/>
    </location>
</feature>
<evidence type="ECO:0000256" key="1">
    <source>
        <dbReference type="SAM" id="MobiDB-lite"/>
    </source>
</evidence>
<gene>
    <name evidence="2" type="ORF">BJ554DRAFT_7439</name>
</gene>
<organism evidence="2 3">
    <name type="scientific">Olpidium bornovanus</name>
    <dbReference type="NCBI Taxonomy" id="278681"/>
    <lineage>
        <taxon>Eukaryota</taxon>
        <taxon>Fungi</taxon>
        <taxon>Fungi incertae sedis</taxon>
        <taxon>Olpidiomycota</taxon>
        <taxon>Olpidiomycotina</taxon>
        <taxon>Olpidiomycetes</taxon>
        <taxon>Olpidiales</taxon>
        <taxon>Olpidiaceae</taxon>
        <taxon>Olpidium</taxon>
    </lineage>
</organism>
<reference evidence="2 3" key="1">
    <citation type="journal article" name="Sci. Rep.">
        <title>Genome-scale phylogenetic analyses confirm Olpidium as the closest living zoosporic fungus to the non-flagellated, terrestrial fungi.</title>
        <authorList>
            <person name="Chang Y."/>
            <person name="Rochon D."/>
            <person name="Sekimoto S."/>
            <person name="Wang Y."/>
            <person name="Chovatia M."/>
            <person name="Sandor L."/>
            <person name="Salamov A."/>
            <person name="Grigoriev I.V."/>
            <person name="Stajich J.E."/>
            <person name="Spatafora J.W."/>
        </authorList>
    </citation>
    <scope>NUCLEOTIDE SEQUENCE [LARGE SCALE GENOMIC DNA]</scope>
    <source>
        <strain evidence="2">S191</strain>
    </source>
</reference>
<protein>
    <submittedName>
        <fullName evidence="2">Uncharacterized protein</fullName>
    </submittedName>
</protein>